<reference evidence="3 4" key="1">
    <citation type="submission" date="2016-03" db="EMBL/GenBank/DDBJ databases">
        <authorList>
            <person name="Ploux O."/>
        </authorList>
    </citation>
    <scope>NUCLEOTIDE SEQUENCE [LARGE SCALE GENOMIC DNA]</scope>
    <source>
        <strain evidence="3 4">UAMH 11012</strain>
    </source>
</reference>
<keyword evidence="1" id="KW-0175">Coiled coil</keyword>
<dbReference type="EMBL" id="FJOG01000017">
    <property type="protein sequence ID" value="CZR61214.1"/>
    <property type="molecule type" value="Genomic_DNA"/>
</dbReference>
<dbReference type="AlphaFoldDB" id="A0A1L7X867"/>
<accession>A0A1L7X867</accession>
<dbReference type="Proteomes" id="UP000184330">
    <property type="component" value="Unassembled WGS sequence"/>
</dbReference>
<protein>
    <submittedName>
        <fullName evidence="3">Uncharacterized protein</fullName>
    </submittedName>
</protein>
<name>A0A1L7X867_9HELO</name>
<evidence type="ECO:0000313" key="3">
    <source>
        <dbReference type="EMBL" id="CZR61214.1"/>
    </source>
</evidence>
<proteinExistence type="predicted"/>
<sequence length="184" mass="19082">MADGAAVDKAIARAGDNVSDQIVQEFKDQIPEVPSKESSKEKVLKYASERLKAAENAEKNAAAARERAEACEDEEEKKQILAEAAKEERKSKAEMKAVARLQSGVWQGAGLGGGIGSGIGMGLGAAVGTLVGGIVSIPTTGVGILGGAATGAIHGPWWKLPGAEGMKENREGEEGETNLEEVKK</sequence>
<feature type="compositionally biased region" description="Acidic residues" evidence="2">
    <location>
        <begin position="173"/>
        <end position="184"/>
    </location>
</feature>
<feature type="region of interest" description="Disordered" evidence="2">
    <location>
        <begin position="162"/>
        <end position="184"/>
    </location>
</feature>
<keyword evidence="4" id="KW-1185">Reference proteome</keyword>
<gene>
    <name evidence="3" type="ORF">PAC_11110</name>
</gene>
<evidence type="ECO:0000313" key="4">
    <source>
        <dbReference type="Proteomes" id="UP000184330"/>
    </source>
</evidence>
<dbReference type="STRING" id="576137.A0A1L7X867"/>
<dbReference type="OrthoDB" id="4158987at2759"/>
<evidence type="ECO:0000256" key="2">
    <source>
        <dbReference type="SAM" id="MobiDB-lite"/>
    </source>
</evidence>
<evidence type="ECO:0000256" key="1">
    <source>
        <dbReference type="SAM" id="Coils"/>
    </source>
</evidence>
<feature type="coiled-coil region" evidence="1">
    <location>
        <begin position="47"/>
        <end position="91"/>
    </location>
</feature>
<organism evidence="3 4">
    <name type="scientific">Phialocephala subalpina</name>
    <dbReference type="NCBI Taxonomy" id="576137"/>
    <lineage>
        <taxon>Eukaryota</taxon>
        <taxon>Fungi</taxon>
        <taxon>Dikarya</taxon>
        <taxon>Ascomycota</taxon>
        <taxon>Pezizomycotina</taxon>
        <taxon>Leotiomycetes</taxon>
        <taxon>Helotiales</taxon>
        <taxon>Mollisiaceae</taxon>
        <taxon>Phialocephala</taxon>
        <taxon>Phialocephala fortinii species complex</taxon>
    </lineage>
</organism>